<dbReference type="EMBL" id="CAMXCT030004582">
    <property type="protein sequence ID" value="CAL4796967.1"/>
    <property type="molecule type" value="Genomic_DNA"/>
</dbReference>
<feature type="region of interest" description="Disordered" evidence="1">
    <location>
        <begin position="97"/>
        <end position="162"/>
    </location>
</feature>
<dbReference type="EMBL" id="CAMXCT010004582">
    <property type="protein sequence ID" value="CAI4009655.1"/>
    <property type="molecule type" value="Genomic_DNA"/>
</dbReference>
<feature type="non-terminal residue" evidence="2">
    <location>
        <position position="162"/>
    </location>
</feature>
<protein>
    <submittedName>
        <fullName evidence="2">Uncharacterized protein</fullName>
    </submittedName>
</protein>
<gene>
    <name evidence="2" type="ORF">C1SCF055_LOCUS34995</name>
</gene>
<sequence>GHMQDATASAMKVRARLTMLQEHLEELQASETARQEDEQYAQRWMLEVVACAADSTPHAVLQPSAFTGSTYDHFHQESGSDLDFKFSDCEADGSAAVRTSQAVQRLPSKAMQNQKRPPPPPRNLPVGTPSQRALSSETETSPSSRGEAKSSLAPLPPCPLQR</sequence>
<dbReference type="EMBL" id="CAMXCT020004582">
    <property type="protein sequence ID" value="CAL1163030.1"/>
    <property type="molecule type" value="Genomic_DNA"/>
</dbReference>
<proteinExistence type="predicted"/>
<evidence type="ECO:0000313" key="2">
    <source>
        <dbReference type="EMBL" id="CAI4009655.1"/>
    </source>
</evidence>
<evidence type="ECO:0000313" key="3">
    <source>
        <dbReference type="EMBL" id="CAL4796967.1"/>
    </source>
</evidence>
<organism evidence="2">
    <name type="scientific">Cladocopium goreaui</name>
    <dbReference type="NCBI Taxonomy" id="2562237"/>
    <lineage>
        <taxon>Eukaryota</taxon>
        <taxon>Sar</taxon>
        <taxon>Alveolata</taxon>
        <taxon>Dinophyceae</taxon>
        <taxon>Suessiales</taxon>
        <taxon>Symbiodiniaceae</taxon>
        <taxon>Cladocopium</taxon>
    </lineage>
</organism>
<reference evidence="2" key="1">
    <citation type="submission" date="2022-10" db="EMBL/GenBank/DDBJ databases">
        <authorList>
            <person name="Chen Y."/>
            <person name="Dougan E. K."/>
            <person name="Chan C."/>
            <person name="Rhodes N."/>
            <person name="Thang M."/>
        </authorList>
    </citation>
    <scope>NUCLEOTIDE SEQUENCE</scope>
</reference>
<reference evidence="3 4" key="2">
    <citation type="submission" date="2024-05" db="EMBL/GenBank/DDBJ databases">
        <authorList>
            <person name="Chen Y."/>
            <person name="Shah S."/>
            <person name="Dougan E. K."/>
            <person name="Thang M."/>
            <person name="Chan C."/>
        </authorList>
    </citation>
    <scope>NUCLEOTIDE SEQUENCE [LARGE SCALE GENOMIC DNA]</scope>
</reference>
<keyword evidence="4" id="KW-1185">Reference proteome</keyword>
<name>A0A9P1GDS1_9DINO</name>
<comment type="caution">
    <text evidence="2">The sequence shown here is derived from an EMBL/GenBank/DDBJ whole genome shotgun (WGS) entry which is preliminary data.</text>
</comment>
<evidence type="ECO:0000256" key="1">
    <source>
        <dbReference type="SAM" id="MobiDB-lite"/>
    </source>
</evidence>
<accession>A0A9P1GDS1</accession>
<evidence type="ECO:0000313" key="4">
    <source>
        <dbReference type="Proteomes" id="UP001152797"/>
    </source>
</evidence>
<dbReference type="Proteomes" id="UP001152797">
    <property type="component" value="Unassembled WGS sequence"/>
</dbReference>
<dbReference type="AlphaFoldDB" id="A0A9P1GDS1"/>
<feature type="compositionally biased region" description="Polar residues" evidence="1">
    <location>
        <begin position="128"/>
        <end position="144"/>
    </location>
</feature>